<sequence>MVASSSTGTSVMEIFRAMFLLLLVASFNVVGAQRGAGQPGMPATGPAAAAGPVAGVGAVGGVLDVTKYGAVGDEKTDMTAALVKAWGEACASTSAVTIVVPTGTFLCGRTDLKGPCKAPQITFQVQGTIKAPADISGDTWFLFDNVNNLNINGGGTFDGQGPTVWKSKKSVAVTLRFNYVSNALVQGITSKDSKNFHFIIIGGSNLTFSQVTITAAGDSPNTDGIHMGRASQISILDSSIGTGDDCISVGDGISGLTVTNVTCGPGHGIAIGSLGMYPNESPVKGIHVKNCTLTNTLNGLRIKSWPDREVCDASDIHFDDIIMNNVSFPIIIDQDYCPWNTCNTTGPSKVTISDVSFTNIQGTSGTPEIIHLNCSSLHPCQNVQLSNIDVKSTCGPATSVCVNVKPTISGNIPPGC</sequence>
<dbReference type="InterPro" id="IPR000743">
    <property type="entry name" value="Glyco_hydro_28"/>
</dbReference>
<accession>A0AAV0S0L6</accession>
<dbReference type="GO" id="GO:0004650">
    <property type="term" value="F:polygalacturonase activity"/>
    <property type="evidence" value="ECO:0007669"/>
    <property type="project" value="InterPro"/>
</dbReference>
<keyword evidence="4" id="KW-0964">Secreted</keyword>
<dbReference type="InterPro" id="IPR012334">
    <property type="entry name" value="Pectin_lyas_fold"/>
</dbReference>
<keyword evidence="6 9" id="KW-0326">Glycosidase</keyword>
<comment type="subcellular location">
    <subcellularLocation>
        <location evidence="1">Secreted</location>
        <location evidence="1">Cell wall</location>
    </subcellularLocation>
</comment>
<proteinExistence type="inferred from homology"/>
<evidence type="ECO:0000256" key="10">
    <source>
        <dbReference type="SAM" id="SignalP"/>
    </source>
</evidence>
<dbReference type="PROSITE" id="PS00502">
    <property type="entry name" value="POLYGALACTURONASE"/>
    <property type="match status" value="1"/>
</dbReference>
<evidence type="ECO:0000256" key="4">
    <source>
        <dbReference type="ARBA" id="ARBA00022525"/>
    </source>
</evidence>
<dbReference type="Gene3D" id="2.160.20.10">
    <property type="entry name" value="Single-stranded right-handed beta-helix, Pectin lyase-like"/>
    <property type="match status" value="1"/>
</dbReference>
<name>A0AAV0S0L6_9ROSI</name>
<dbReference type="AlphaFoldDB" id="A0AAV0S0L6"/>
<dbReference type="InterPro" id="IPR011050">
    <property type="entry name" value="Pectin_lyase_fold/virulence"/>
</dbReference>
<feature type="signal peptide" evidence="10">
    <location>
        <begin position="1"/>
        <end position="32"/>
    </location>
</feature>
<dbReference type="InterPro" id="IPR006626">
    <property type="entry name" value="PbH1"/>
</dbReference>
<dbReference type="Proteomes" id="UP001154282">
    <property type="component" value="Unassembled WGS sequence"/>
</dbReference>
<dbReference type="Pfam" id="PF00295">
    <property type="entry name" value="Glyco_hydro_28"/>
    <property type="match status" value="1"/>
</dbReference>
<comment type="similarity">
    <text evidence="2 9">Belongs to the glycosyl hydrolase 28 family.</text>
</comment>
<evidence type="ECO:0000313" key="12">
    <source>
        <dbReference type="Proteomes" id="UP001154282"/>
    </source>
</evidence>
<keyword evidence="3" id="KW-0134">Cell wall</keyword>
<dbReference type="FunFam" id="2.160.20.10:FF:000004">
    <property type="entry name" value="Pectin lyase-like superfamily protein"/>
    <property type="match status" value="1"/>
</dbReference>
<evidence type="ECO:0000256" key="7">
    <source>
        <dbReference type="ARBA" id="ARBA00023316"/>
    </source>
</evidence>
<dbReference type="SMART" id="SM00710">
    <property type="entry name" value="PbH1"/>
    <property type="match status" value="6"/>
</dbReference>
<evidence type="ECO:0000313" key="11">
    <source>
        <dbReference type="EMBL" id="CAI0625441.1"/>
    </source>
</evidence>
<evidence type="ECO:0000256" key="9">
    <source>
        <dbReference type="RuleBase" id="RU361169"/>
    </source>
</evidence>
<dbReference type="PANTHER" id="PTHR31375">
    <property type="match status" value="1"/>
</dbReference>
<reference evidence="11" key="1">
    <citation type="submission" date="2022-08" db="EMBL/GenBank/DDBJ databases">
        <authorList>
            <person name="Gutierrez-Valencia J."/>
        </authorList>
    </citation>
    <scope>NUCLEOTIDE SEQUENCE</scope>
</reference>
<evidence type="ECO:0008006" key="13">
    <source>
        <dbReference type="Google" id="ProtNLM"/>
    </source>
</evidence>
<dbReference type="GO" id="GO:0005975">
    <property type="term" value="P:carbohydrate metabolic process"/>
    <property type="evidence" value="ECO:0007669"/>
    <property type="project" value="InterPro"/>
</dbReference>
<evidence type="ECO:0000256" key="3">
    <source>
        <dbReference type="ARBA" id="ARBA00022512"/>
    </source>
</evidence>
<dbReference type="GO" id="GO:0071555">
    <property type="term" value="P:cell wall organization"/>
    <property type="evidence" value="ECO:0007669"/>
    <property type="project" value="UniProtKB-KW"/>
</dbReference>
<keyword evidence="5 9" id="KW-0378">Hydrolase</keyword>
<dbReference type="EMBL" id="CAMGYJ010000011">
    <property type="protein sequence ID" value="CAI0625441.1"/>
    <property type="molecule type" value="Genomic_DNA"/>
</dbReference>
<gene>
    <name evidence="11" type="ORF">LITE_LOCUS50428</name>
</gene>
<evidence type="ECO:0000256" key="8">
    <source>
        <dbReference type="PROSITE-ProRule" id="PRU10052"/>
    </source>
</evidence>
<keyword evidence="10" id="KW-0732">Signal</keyword>
<organism evidence="11 12">
    <name type="scientific">Linum tenue</name>
    <dbReference type="NCBI Taxonomy" id="586396"/>
    <lineage>
        <taxon>Eukaryota</taxon>
        <taxon>Viridiplantae</taxon>
        <taxon>Streptophyta</taxon>
        <taxon>Embryophyta</taxon>
        <taxon>Tracheophyta</taxon>
        <taxon>Spermatophyta</taxon>
        <taxon>Magnoliopsida</taxon>
        <taxon>eudicotyledons</taxon>
        <taxon>Gunneridae</taxon>
        <taxon>Pentapetalae</taxon>
        <taxon>rosids</taxon>
        <taxon>fabids</taxon>
        <taxon>Malpighiales</taxon>
        <taxon>Linaceae</taxon>
        <taxon>Linum</taxon>
    </lineage>
</organism>
<evidence type="ECO:0000256" key="2">
    <source>
        <dbReference type="ARBA" id="ARBA00008834"/>
    </source>
</evidence>
<feature type="active site" evidence="8">
    <location>
        <position position="267"/>
    </location>
</feature>
<evidence type="ECO:0000256" key="1">
    <source>
        <dbReference type="ARBA" id="ARBA00004191"/>
    </source>
</evidence>
<comment type="caution">
    <text evidence="11">The sequence shown here is derived from an EMBL/GenBank/DDBJ whole genome shotgun (WGS) entry which is preliminary data.</text>
</comment>
<evidence type="ECO:0000256" key="5">
    <source>
        <dbReference type="ARBA" id="ARBA00022801"/>
    </source>
</evidence>
<protein>
    <recommendedName>
        <fullName evidence="13">Polygalacturonase</fullName>
    </recommendedName>
</protein>
<dbReference type="SUPFAM" id="SSF51126">
    <property type="entry name" value="Pectin lyase-like"/>
    <property type="match status" value="1"/>
</dbReference>
<feature type="chain" id="PRO_5043976154" description="Polygalacturonase" evidence="10">
    <location>
        <begin position="33"/>
        <end position="416"/>
    </location>
</feature>
<keyword evidence="12" id="KW-1185">Reference proteome</keyword>
<evidence type="ECO:0000256" key="6">
    <source>
        <dbReference type="ARBA" id="ARBA00023295"/>
    </source>
</evidence>
<keyword evidence="7" id="KW-0961">Cell wall biogenesis/degradation</keyword>